<dbReference type="AlphaFoldDB" id="A0A0B0NZ24"/>
<protein>
    <submittedName>
        <fullName evidence="1">Uncharacterized protein</fullName>
    </submittedName>
</protein>
<gene>
    <name evidence="1" type="ORF">F383_08233</name>
</gene>
<organism evidence="1 2">
    <name type="scientific">Gossypium arboreum</name>
    <name type="common">Tree cotton</name>
    <name type="synonym">Gossypium nanking</name>
    <dbReference type="NCBI Taxonomy" id="29729"/>
    <lineage>
        <taxon>Eukaryota</taxon>
        <taxon>Viridiplantae</taxon>
        <taxon>Streptophyta</taxon>
        <taxon>Embryophyta</taxon>
        <taxon>Tracheophyta</taxon>
        <taxon>Spermatophyta</taxon>
        <taxon>Magnoliopsida</taxon>
        <taxon>eudicotyledons</taxon>
        <taxon>Gunneridae</taxon>
        <taxon>Pentapetalae</taxon>
        <taxon>rosids</taxon>
        <taxon>malvids</taxon>
        <taxon>Malvales</taxon>
        <taxon>Malvaceae</taxon>
        <taxon>Malvoideae</taxon>
        <taxon>Gossypium</taxon>
    </lineage>
</organism>
<reference evidence="2" key="1">
    <citation type="submission" date="2014-09" db="EMBL/GenBank/DDBJ databases">
        <authorList>
            <person name="Mudge J."/>
            <person name="Ramaraj T."/>
            <person name="Lindquist I.E."/>
            <person name="Bharti A.K."/>
            <person name="Sundararajan A."/>
            <person name="Cameron C.T."/>
            <person name="Woodward J.E."/>
            <person name="May G.D."/>
            <person name="Brubaker C."/>
            <person name="Broadhvest J."/>
            <person name="Wilkins T.A."/>
        </authorList>
    </citation>
    <scope>NUCLEOTIDE SEQUENCE</scope>
    <source>
        <strain evidence="2">cv. AKA8401</strain>
    </source>
</reference>
<sequence>MKKRENQIWIGAKLKLSTSRPVPFYIIRDFGSSYKLKDRQ</sequence>
<evidence type="ECO:0000313" key="1">
    <source>
        <dbReference type="EMBL" id="KHG16306.1"/>
    </source>
</evidence>
<evidence type="ECO:0000313" key="2">
    <source>
        <dbReference type="Proteomes" id="UP000032142"/>
    </source>
</evidence>
<accession>A0A0B0NZ24</accession>
<dbReference type="Proteomes" id="UP000032142">
    <property type="component" value="Unassembled WGS sequence"/>
</dbReference>
<dbReference type="EMBL" id="KN405887">
    <property type="protein sequence ID" value="KHG16306.1"/>
    <property type="molecule type" value="Genomic_DNA"/>
</dbReference>
<keyword evidence="2" id="KW-1185">Reference proteome</keyword>
<proteinExistence type="predicted"/>
<name>A0A0B0NZ24_GOSAR</name>